<evidence type="ECO:0000256" key="2">
    <source>
        <dbReference type="SAM" id="Coils"/>
    </source>
</evidence>
<dbReference type="InterPro" id="IPR016047">
    <property type="entry name" value="M23ase_b-sheet_dom"/>
</dbReference>
<dbReference type="STRING" id="1798692.A3G00_05150"/>
<name>A0A1F6MRE9_9BACT</name>
<proteinExistence type="predicted"/>
<dbReference type="InterPro" id="IPR050570">
    <property type="entry name" value="Cell_wall_metabolism_enzyme"/>
</dbReference>
<evidence type="ECO:0000313" key="5">
    <source>
        <dbReference type="Proteomes" id="UP000178347"/>
    </source>
</evidence>
<dbReference type="CDD" id="cd12797">
    <property type="entry name" value="M23_peptidase"/>
    <property type="match status" value="1"/>
</dbReference>
<feature type="coiled-coil region" evidence="2">
    <location>
        <begin position="164"/>
        <end position="268"/>
    </location>
</feature>
<dbReference type="PANTHER" id="PTHR21666">
    <property type="entry name" value="PEPTIDASE-RELATED"/>
    <property type="match status" value="1"/>
</dbReference>
<dbReference type="SUPFAM" id="SSF51261">
    <property type="entry name" value="Duplicated hybrid motif"/>
    <property type="match status" value="1"/>
</dbReference>
<dbReference type="Proteomes" id="UP000178347">
    <property type="component" value="Unassembled WGS sequence"/>
</dbReference>
<evidence type="ECO:0000259" key="3">
    <source>
        <dbReference type="Pfam" id="PF01551"/>
    </source>
</evidence>
<comment type="caution">
    <text evidence="4">The sequence shown here is derived from an EMBL/GenBank/DDBJ whole genome shotgun (WGS) entry which is preliminary data.</text>
</comment>
<dbReference type="Gene3D" id="2.70.70.10">
    <property type="entry name" value="Glucose Permease (Domain IIA)"/>
    <property type="match status" value="1"/>
</dbReference>
<keyword evidence="2" id="KW-0175">Coiled coil</keyword>
<dbReference type="Gene3D" id="6.10.250.3150">
    <property type="match status" value="1"/>
</dbReference>
<protein>
    <recommendedName>
        <fullName evidence="3">M23ase beta-sheet core domain-containing protein</fullName>
    </recommendedName>
</protein>
<accession>A0A1F6MRE9</accession>
<keyword evidence="1" id="KW-0732">Signal</keyword>
<dbReference type="AlphaFoldDB" id="A0A1F6MRE9"/>
<dbReference type="PANTHER" id="PTHR21666:SF289">
    <property type="entry name" value="L-ALA--D-GLU ENDOPEPTIDASE"/>
    <property type="match status" value="1"/>
</dbReference>
<feature type="coiled-coil region" evidence="2">
    <location>
        <begin position="34"/>
        <end position="110"/>
    </location>
</feature>
<reference evidence="4 5" key="1">
    <citation type="journal article" date="2016" name="Nat. Commun.">
        <title>Thousands of microbial genomes shed light on interconnected biogeochemical processes in an aquifer system.</title>
        <authorList>
            <person name="Anantharaman K."/>
            <person name="Brown C.T."/>
            <person name="Hug L.A."/>
            <person name="Sharon I."/>
            <person name="Castelle C.J."/>
            <person name="Probst A.J."/>
            <person name="Thomas B.C."/>
            <person name="Singh A."/>
            <person name="Wilkins M.J."/>
            <person name="Karaoz U."/>
            <person name="Brodie E.L."/>
            <person name="Williams K.H."/>
            <person name="Hubbard S.S."/>
            <person name="Banfield J.F."/>
        </authorList>
    </citation>
    <scope>NUCLEOTIDE SEQUENCE [LARGE SCALE GENOMIC DNA]</scope>
</reference>
<dbReference type="GO" id="GO:0004222">
    <property type="term" value="F:metalloendopeptidase activity"/>
    <property type="evidence" value="ECO:0007669"/>
    <property type="project" value="TreeGrafter"/>
</dbReference>
<evidence type="ECO:0000313" key="4">
    <source>
        <dbReference type="EMBL" id="OGH74128.1"/>
    </source>
</evidence>
<dbReference type="EMBL" id="MFQN01000028">
    <property type="protein sequence ID" value="OGH74128.1"/>
    <property type="molecule type" value="Genomic_DNA"/>
</dbReference>
<gene>
    <name evidence="4" type="ORF">A3G00_05150</name>
</gene>
<dbReference type="InterPro" id="IPR011055">
    <property type="entry name" value="Dup_hybrid_motif"/>
</dbReference>
<sequence length="411" mass="46076">MRLAAIIFLVLFIGLFVAPSFVLSENVGGNKEEVDVLNQQIAEKKAKIKQIEESIAAYKKKIDQKRLEAVSLSNQVAIIDNRVSQVELDIQATKEKLESLTLEINALTLGIEDKEKVISKQKRILAELIRAYHEQDGKNYLEIAAAYANFSDFYGQVQYLQTVQNDLTLSVNSLRDARQELEDKKKQTEDRKKSYAVLNEELVQKKNDLNEQAGLKQSLLVQTYSSELKFKTLLANLKDQYQAVESEVTSIEREVRKKLESQKQLETEGDSSAKLSWPTQSRYITASFYDPDYPFRYVFEHPGIDIRAAQGTAIKAVASGYVARAKKCSLGSCYSYIMLVHADGLSTVYGHTSSIVVSEDKFVTRGDIIGYTGGTPGTAGAGPFVTGPHLHFETRKNGIPVNPLNYLVRDW</sequence>
<feature type="domain" description="M23ase beta-sheet core" evidence="3">
    <location>
        <begin position="301"/>
        <end position="403"/>
    </location>
</feature>
<evidence type="ECO:0000256" key="1">
    <source>
        <dbReference type="ARBA" id="ARBA00022729"/>
    </source>
</evidence>
<organism evidence="4 5">
    <name type="scientific">Candidatus Magasanikbacteria bacterium RIFCSPLOWO2_12_FULL_43_12</name>
    <dbReference type="NCBI Taxonomy" id="1798692"/>
    <lineage>
        <taxon>Bacteria</taxon>
        <taxon>Candidatus Magasanikiibacteriota</taxon>
    </lineage>
</organism>
<dbReference type="Pfam" id="PF01551">
    <property type="entry name" value="Peptidase_M23"/>
    <property type="match status" value="1"/>
</dbReference>